<dbReference type="InterPro" id="IPR014710">
    <property type="entry name" value="RmlC-like_jellyroll"/>
</dbReference>
<dbReference type="Proteomes" id="UP001500804">
    <property type="component" value="Unassembled WGS sequence"/>
</dbReference>
<dbReference type="InterPro" id="IPR013096">
    <property type="entry name" value="Cupin_2"/>
</dbReference>
<name>A0ABP9NEK4_9PSEU</name>
<dbReference type="EMBL" id="BAABJO010000003">
    <property type="protein sequence ID" value="GAA5113620.1"/>
    <property type="molecule type" value="Genomic_DNA"/>
</dbReference>
<organism evidence="2 3">
    <name type="scientific">Pseudonocardia adelaidensis</name>
    <dbReference type="NCBI Taxonomy" id="648754"/>
    <lineage>
        <taxon>Bacteria</taxon>
        <taxon>Bacillati</taxon>
        <taxon>Actinomycetota</taxon>
        <taxon>Actinomycetes</taxon>
        <taxon>Pseudonocardiales</taxon>
        <taxon>Pseudonocardiaceae</taxon>
        <taxon>Pseudonocardia</taxon>
    </lineage>
</organism>
<dbReference type="SUPFAM" id="SSF51182">
    <property type="entry name" value="RmlC-like cupins"/>
    <property type="match status" value="1"/>
</dbReference>
<reference evidence="3" key="1">
    <citation type="journal article" date="2019" name="Int. J. Syst. Evol. Microbiol.">
        <title>The Global Catalogue of Microorganisms (GCM) 10K type strain sequencing project: providing services to taxonomists for standard genome sequencing and annotation.</title>
        <authorList>
            <consortium name="The Broad Institute Genomics Platform"/>
            <consortium name="The Broad Institute Genome Sequencing Center for Infectious Disease"/>
            <person name="Wu L."/>
            <person name="Ma J."/>
        </authorList>
    </citation>
    <scope>NUCLEOTIDE SEQUENCE [LARGE SCALE GENOMIC DNA]</scope>
    <source>
        <strain evidence="3">JCM 18302</strain>
    </source>
</reference>
<keyword evidence="3" id="KW-1185">Reference proteome</keyword>
<dbReference type="RefSeq" id="WP_345603521.1">
    <property type="nucleotide sequence ID" value="NZ_BAABJO010000003.1"/>
</dbReference>
<evidence type="ECO:0000313" key="3">
    <source>
        <dbReference type="Proteomes" id="UP001500804"/>
    </source>
</evidence>
<sequence>MARTTVRRVVTGHDREGRARVVDDREVEPITSELMPGCAIYRLWGRDERPTFPDDGSPHPAKAYYPPRDGSRFMINTFPPGELVPPPDLDRAAASAELERQMPGAMARMEPDAPGMHTTDSIDYVMVVAGEATLELDDGEQTVVRAGDVVIQNGTRHAWRNDGTEPCTIVGVAIGADRTPASAPRPVGRS</sequence>
<dbReference type="InterPro" id="IPR011051">
    <property type="entry name" value="RmlC_Cupin_sf"/>
</dbReference>
<dbReference type="Gene3D" id="2.60.120.10">
    <property type="entry name" value="Jelly Rolls"/>
    <property type="match status" value="1"/>
</dbReference>
<feature type="domain" description="Cupin type-2" evidence="1">
    <location>
        <begin position="114"/>
        <end position="170"/>
    </location>
</feature>
<dbReference type="PANTHER" id="PTHR36156:SF2">
    <property type="entry name" value="CUPIN TYPE-2 DOMAIN-CONTAINING PROTEIN"/>
    <property type="match status" value="1"/>
</dbReference>
<dbReference type="CDD" id="cd02231">
    <property type="entry name" value="cupin_BLL6423-like"/>
    <property type="match status" value="1"/>
</dbReference>
<dbReference type="PANTHER" id="PTHR36156">
    <property type="entry name" value="SLR2101 PROTEIN"/>
    <property type="match status" value="1"/>
</dbReference>
<dbReference type="Pfam" id="PF07883">
    <property type="entry name" value="Cupin_2"/>
    <property type="match status" value="1"/>
</dbReference>
<dbReference type="InterPro" id="IPR047142">
    <property type="entry name" value="OryJ/VirC-like"/>
</dbReference>
<comment type="caution">
    <text evidence="2">The sequence shown here is derived from an EMBL/GenBank/DDBJ whole genome shotgun (WGS) entry which is preliminary data.</text>
</comment>
<accession>A0ABP9NEK4</accession>
<proteinExistence type="predicted"/>
<evidence type="ECO:0000259" key="1">
    <source>
        <dbReference type="Pfam" id="PF07883"/>
    </source>
</evidence>
<gene>
    <name evidence="2" type="ORF">GCM10023320_09510</name>
</gene>
<protein>
    <submittedName>
        <fullName evidence="2">Cupin domain-containing protein</fullName>
    </submittedName>
</protein>
<evidence type="ECO:0000313" key="2">
    <source>
        <dbReference type="EMBL" id="GAA5113620.1"/>
    </source>
</evidence>